<sequence length="109" mass="12437">MTKRNEEKMVKRGKKGGEKRGDLHEGDLLPEDKAVSGKMDENGADINEDNDDNGRGVLKTIVRQAKKGEAKQQELYLKYIDVFSKTGKDEEDEEVVYETEFVDDKDKKN</sequence>
<protein>
    <submittedName>
        <fullName evidence="2">Uncharacterized protein</fullName>
    </submittedName>
</protein>
<reference evidence="2" key="1">
    <citation type="journal article" date="2021" name="Environ. Microbiol.">
        <title>Genomic characterization of three novel Desulfobacterota classes expand the metabolic and phylogenetic diversity of the phylum.</title>
        <authorList>
            <person name="Murphy C.L."/>
            <person name="Biggerstaff J."/>
            <person name="Eichhorn A."/>
            <person name="Ewing E."/>
            <person name="Shahan R."/>
            <person name="Soriano D."/>
            <person name="Stewart S."/>
            <person name="VanMol K."/>
            <person name="Walker R."/>
            <person name="Walters P."/>
            <person name="Elshahed M.S."/>
            <person name="Youssef N.H."/>
        </authorList>
    </citation>
    <scope>NUCLEOTIDE SEQUENCE</scope>
    <source>
        <strain evidence="2">Zod_Metabat.24</strain>
    </source>
</reference>
<dbReference type="AlphaFoldDB" id="A0A9D8KEM8"/>
<comment type="caution">
    <text evidence="2">The sequence shown here is derived from an EMBL/GenBank/DDBJ whole genome shotgun (WGS) entry which is preliminary data.</text>
</comment>
<gene>
    <name evidence="2" type="ORF">JW984_05660</name>
</gene>
<feature type="compositionally biased region" description="Basic and acidic residues" evidence="1">
    <location>
        <begin position="1"/>
        <end position="41"/>
    </location>
</feature>
<evidence type="ECO:0000313" key="2">
    <source>
        <dbReference type="EMBL" id="MBN1572669.1"/>
    </source>
</evidence>
<reference evidence="2" key="2">
    <citation type="submission" date="2021-01" db="EMBL/GenBank/DDBJ databases">
        <authorList>
            <person name="Hahn C.R."/>
            <person name="Youssef N.H."/>
            <person name="Elshahed M."/>
        </authorList>
    </citation>
    <scope>NUCLEOTIDE SEQUENCE</scope>
    <source>
        <strain evidence="2">Zod_Metabat.24</strain>
    </source>
</reference>
<dbReference type="Proteomes" id="UP000809273">
    <property type="component" value="Unassembled WGS sequence"/>
</dbReference>
<organism evidence="2 3">
    <name type="scientific">Candidatus Zymogenus saltonus</name>
    <dbReference type="NCBI Taxonomy" id="2844893"/>
    <lineage>
        <taxon>Bacteria</taxon>
        <taxon>Deltaproteobacteria</taxon>
        <taxon>Candidatus Zymogenia</taxon>
        <taxon>Candidatus Zymogeniales</taxon>
        <taxon>Candidatus Zymogenaceae</taxon>
        <taxon>Candidatus Zymogenus</taxon>
    </lineage>
</organism>
<feature type="compositionally biased region" description="Acidic residues" evidence="1">
    <location>
        <begin position="42"/>
        <end position="51"/>
    </location>
</feature>
<name>A0A9D8KEM8_9DELT</name>
<evidence type="ECO:0000313" key="3">
    <source>
        <dbReference type="Proteomes" id="UP000809273"/>
    </source>
</evidence>
<accession>A0A9D8KEM8</accession>
<feature type="region of interest" description="Disordered" evidence="1">
    <location>
        <begin position="1"/>
        <end position="54"/>
    </location>
</feature>
<proteinExistence type="predicted"/>
<dbReference type="EMBL" id="JAFGIX010000027">
    <property type="protein sequence ID" value="MBN1572669.1"/>
    <property type="molecule type" value="Genomic_DNA"/>
</dbReference>
<evidence type="ECO:0000256" key="1">
    <source>
        <dbReference type="SAM" id="MobiDB-lite"/>
    </source>
</evidence>